<organism evidence="2 3">
    <name type="scientific">Nocardia yunnanensis</name>
    <dbReference type="NCBI Taxonomy" id="2382165"/>
    <lineage>
        <taxon>Bacteria</taxon>
        <taxon>Bacillati</taxon>
        <taxon>Actinomycetota</taxon>
        <taxon>Actinomycetes</taxon>
        <taxon>Mycobacteriales</taxon>
        <taxon>Nocardiaceae</taxon>
        <taxon>Nocardia</taxon>
    </lineage>
</organism>
<evidence type="ECO:0000256" key="1">
    <source>
        <dbReference type="SAM" id="MobiDB-lite"/>
    </source>
</evidence>
<keyword evidence="3" id="KW-1185">Reference proteome</keyword>
<accession>A0A386Z900</accession>
<dbReference type="RefSeq" id="WP_120736011.1">
    <property type="nucleotide sequence ID" value="NZ_CP032568.1"/>
</dbReference>
<gene>
    <name evidence="2" type="ORF">D7D52_09665</name>
</gene>
<dbReference type="KEGG" id="nyu:D7D52_09665"/>
<sequence>MSNSGSARKVQPAALEVPEQLVHRVDIACGQHRDTAHRHAGGHQHVEIRGHPLLGVTTRRVHPQPSDDVEGDADRIETIGEQGATLLVEQCQVGLHAVGDRHPRTEDLDVDRPASADRTARVA</sequence>
<dbReference type="AlphaFoldDB" id="A0A386Z900"/>
<dbReference type="Proteomes" id="UP000267164">
    <property type="component" value="Chromosome"/>
</dbReference>
<evidence type="ECO:0000313" key="2">
    <source>
        <dbReference type="EMBL" id="AYF74088.1"/>
    </source>
</evidence>
<dbReference type="EMBL" id="CP032568">
    <property type="protein sequence ID" value="AYF74088.1"/>
    <property type="molecule type" value="Genomic_DNA"/>
</dbReference>
<protein>
    <submittedName>
        <fullName evidence="2">Uncharacterized protein</fullName>
    </submittedName>
</protein>
<name>A0A386Z900_9NOCA</name>
<feature type="region of interest" description="Disordered" evidence="1">
    <location>
        <begin position="98"/>
        <end position="123"/>
    </location>
</feature>
<proteinExistence type="predicted"/>
<evidence type="ECO:0000313" key="3">
    <source>
        <dbReference type="Proteomes" id="UP000267164"/>
    </source>
</evidence>
<reference evidence="2 3" key="1">
    <citation type="submission" date="2018-09" db="EMBL/GenBank/DDBJ databases">
        <title>Nocardia yunnanensis sp. nov., an actinomycete isolated from a soil sample.</title>
        <authorList>
            <person name="Zhang J."/>
        </authorList>
    </citation>
    <scope>NUCLEOTIDE SEQUENCE [LARGE SCALE GENOMIC DNA]</scope>
    <source>
        <strain evidence="2 3">CFHS0054</strain>
    </source>
</reference>